<name>A0ABP3GNW2_9BACI</name>
<evidence type="ECO:0000313" key="2">
    <source>
        <dbReference type="EMBL" id="GAA0347923.1"/>
    </source>
</evidence>
<accession>A0ABP3GNW2</accession>
<evidence type="ECO:0000313" key="3">
    <source>
        <dbReference type="Proteomes" id="UP001500782"/>
    </source>
</evidence>
<dbReference type="RefSeq" id="WP_343804028.1">
    <property type="nucleotide sequence ID" value="NZ_BAAADJ010000064.1"/>
</dbReference>
<protein>
    <recommendedName>
        <fullName evidence="1">YpoC-like domain-containing protein</fullName>
    </recommendedName>
</protein>
<dbReference type="Proteomes" id="UP001500782">
    <property type="component" value="Unassembled WGS sequence"/>
</dbReference>
<proteinExistence type="predicted"/>
<gene>
    <name evidence="2" type="ORF">GCM10008967_42810</name>
</gene>
<evidence type="ECO:0000259" key="1">
    <source>
        <dbReference type="Pfam" id="PF21747"/>
    </source>
</evidence>
<dbReference type="Pfam" id="PF21747">
    <property type="entry name" value="YpoC"/>
    <property type="match status" value="1"/>
</dbReference>
<organism evidence="2 3">
    <name type="scientific">Bacillus carboniphilus</name>
    <dbReference type="NCBI Taxonomy" id="86663"/>
    <lineage>
        <taxon>Bacteria</taxon>
        <taxon>Bacillati</taxon>
        <taxon>Bacillota</taxon>
        <taxon>Bacilli</taxon>
        <taxon>Bacillales</taxon>
        <taxon>Bacillaceae</taxon>
        <taxon>Bacillus</taxon>
    </lineage>
</organism>
<reference evidence="3" key="1">
    <citation type="journal article" date="2019" name="Int. J. Syst. Evol. Microbiol.">
        <title>The Global Catalogue of Microorganisms (GCM) 10K type strain sequencing project: providing services to taxonomists for standard genome sequencing and annotation.</title>
        <authorList>
            <consortium name="The Broad Institute Genomics Platform"/>
            <consortium name="The Broad Institute Genome Sequencing Center for Infectious Disease"/>
            <person name="Wu L."/>
            <person name="Ma J."/>
        </authorList>
    </citation>
    <scope>NUCLEOTIDE SEQUENCE [LARGE SCALE GENOMIC DNA]</scope>
    <source>
        <strain evidence="3">JCM 9731</strain>
    </source>
</reference>
<dbReference type="InterPro" id="IPR048427">
    <property type="entry name" value="YpoC"/>
</dbReference>
<dbReference type="EMBL" id="BAAADJ010000064">
    <property type="protein sequence ID" value="GAA0347923.1"/>
    <property type="molecule type" value="Genomic_DNA"/>
</dbReference>
<sequence length="172" mass="20402">MTRLYPVPEEMKHDILMKQFEWEFDDQRLKGNSVIPSFFYELSYYSGLIGVRPWENRDEVIPLIIMEWNQERTKLHAIFKARRSKDAEPGMLRAIELFLVLVFWGNHKPVRLDGLEEQLIQLPVKPVNIQERLSFVISRPSLYPAFIQLGELFLEAEKQIIKSMALEKARKR</sequence>
<keyword evidence="3" id="KW-1185">Reference proteome</keyword>
<comment type="caution">
    <text evidence="2">The sequence shown here is derived from an EMBL/GenBank/DDBJ whole genome shotgun (WGS) entry which is preliminary data.</text>
</comment>
<feature type="domain" description="YpoC-like" evidence="1">
    <location>
        <begin position="59"/>
        <end position="168"/>
    </location>
</feature>